<evidence type="ECO:0000256" key="3">
    <source>
        <dbReference type="ARBA" id="ARBA00022691"/>
    </source>
</evidence>
<keyword evidence="2" id="KW-0808">Transferase</keyword>
<feature type="compositionally biased region" description="Polar residues" evidence="4">
    <location>
        <begin position="26"/>
        <end position="35"/>
    </location>
</feature>
<feature type="domain" description="SET" evidence="5">
    <location>
        <begin position="48"/>
        <end position="298"/>
    </location>
</feature>
<dbReference type="PANTHER" id="PTHR13271:SF151">
    <property type="entry name" value="SET DOMAIN-CONTAINING PROTEIN 4"/>
    <property type="match status" value="1"/>
</dbReference>
<dbReference type="GO" id="GO:0046975">
    <property type="term" value="F:histone H3K36 methyltransferase activity"/>
    <property type="evidence" value="ECO:0000318"/>
    <property type="project" value="GO_Central"/>
</dbReference>
<dbReference type="FunCoup" id="F4NW59">
    <property type="interactions" value="322"/>
</dbReference>
<feature type="region of interest" description="Disordered" evidence="4">
    <location>
        <begin position="1"/>
        <end position="36"/>
    </location>
</feature>
<dbReference type="STRING" id="684364.F4NW59"/>
<accession>F4NW59</accession>
<dbReference type="InterPro" id="IPR046341">
    <property type="entry name" value="SET_dom_sf"/>
</dbReference>
<dbReference type="PANTHER" id="PTHR13271">
    <property type="entry name" value="UNCHARACTERIZED PUTATIVE METHYLTRANSFERASE"/>
    <property type="match status" value="1"/>
</dbReference>
<dbReference type="Pfam" id="PF09273">
    <property type="entry name" value="Rubis-subs-bind"/>
    <property type="match status" value="1"/>
</dbReference>
<dbReference type="InterPro" id="IPR015353">
    <property type="entry name" value="Rubisco_LSMT_subst-bd"/>
</dbReference>
<sequence>MAESFGKKRVHSNAKSEDASRKTRLHSQPESQSTLLVDWGRMHGANIENVEIKETASDDDRKLTRGAYASKDIPPNSEICFIPSTILLSESDVRASEIGKAILTYIDEHQDAKQKISDKIKHPHAEILLAMAAFIVHQVSLPTADSHWLPYLASLPKNYALPLMWTRDRIQNLLGGTSLLYMMIERLEWIQNSTKVVENACGHYFPTGALTVQSMQWATCSIWSRAFPKAKPSLDLQDGSHQDVQDWIGLSEICLFPILDMFNHKRGYRVEWRMTEKGVSFITPDGICKGSELLNNYGPKGNENLLSNYGFVIENNPEDYFKVFLGLQQEDPLYTAKKAVLEVVSENDLSHLVFLKDDLPTNMISISRVLVANSWELAILEARLTSSTKVSPHSTPICLHNEILALSTLYNLLNSKLKVLKSTTPNYEQDTIEFPNDDEARKLVHIYRAGQQSILEHAIQNTRTLASMTSSCHKQYETLREYIDDCTIHLLNPHLSPGIVDLMAAVSSLRWNDNESVTDEEDWFDSDTWLMLILANEIKQGAGSHWSRQLADLVCQDQVRQKHLGEITQDIQDHFSENIRPRLDELEGKISDSLWKIVQHINDQDKFVTAACAFECNGATLESCWVNDIKNSCTESYDDSFITAIVLD</sequence>
<dbReference type="GO" id="GO:0032259">
    <property type="term" value="P:methylation"/>
    <property type="evidence" value="ECO:0007669"/>
    <property type="project" value="UniProtKB-KW"/>
</dbReference>
<evidence type="ECO:0000256" key="1">
    <source>
        <dbReference type="ARBA" id="ARBA00022603"/>
    </source>
</evidence>
<dbReference type="InterPro" id="IPR001214">
    <property type="entry name" value="SET_dom"/>
</dbReference>
<organism evidence="6 7">
    <name type="scientific">Batrachochytrium dendrobatidis (strain JAM81 / FGSC 10211)</name>
    <name type="common">Frog chytrid fungus</name>
    <dbReference type="NCBI Taxonomy" id="684364"/>
    <lineage>
        <taxon>Eukaryota</taxon>
        <taxon>Fungi</taxon>
        <taxon>Fungi incertae sedis</taxon>
        <taxon>Chytridiomycota</taxon>
        <taxon>Chytridiomycota incertae sedis</taxon>
        <taxon>Chytridiomycetes</taxon>
        <taxon>Rhizophydiales</taxon>
        <taxon>Rhizophydiales incertae sedis</taxon>
        <taxon>Batrachochytrium</taxon>
    </lineage>
</organism>
<dbReference type="GO" id="GO:0045944">
    <property type="term" value="P:positive regulation of transcription by RNA polymerase II"/>
    <property type="evidence" value="ECO:0000318"/>
    <property type="project" value="GO_Central"/>
</dbReference>
<protein>
    <recommendedName>
        <fullName evidence="5">SET domain-containing protein</fullName>
    </recommendedName>
</protein>
<keyword evidence="7" id="KW-1185">Reference proteome</keyword>
<dbReference type="InterPro" id="IPR036464">
    <property type="entry name" value="Rubisco_LSMT_subst-bd_sf"/>
</dbReference>
<dbReference type="RefSeq" id="XP_006676920.1">
    <property type="nucleotide sequence ID" value="XM_006676857.1"/>
</dbReference>
<evidence type="ECO:0000256" key="2">
    <source>
        <dbReference type="ARBA" id="ARBA00022679"/>
    </source>
</evidence>
<dbReference type="SUPFAM" id="SSF82199">
    <property type="entry name" value="SET domain"/>
    <property type="match status" value="1"/>
</dbReference>
<dbReference type="GO" id="GO:0042800">
    <property type="term" value="F:histone H3K4 methyltransferase activity"/>
    <property type="evidence" value="ECO:0000318"/>
    <property type="project" value="GO_Central"/>
</dbReference>
<dbReference type="GO" id="GO:0003713">
    <property type="term" value="F:transcription coactivator activity"/>
    <property type="evidence" value="ECO:0000318"/>
    <property type="project" value="GO_Central"/>
</dbReference>
<dbReference type="GeneID" id="18242518"/>
<dbReference type="InterPro" id="IPR050600">
    <property type="entry name" value="SETD3_SETD6_MTase"/>
</dbReference>
<reference evidence="6 7" key="1">
    <citation type="submission" date="2009-12" db="EMBL/GenBank/DDBJ databases">
        <title>The draft genome of Batrachochytrium dendrobatidis.</title>
        <authorList>
            <consortium name="US DOE Joint Genome Institute (JGI-PGF)"/>
            <person name="Kuo A."/>
            <person name="Salamov A."/>
            <person name="Schmutz J."/>
            <person name="Lucas S."/>
            <person name="Pitluck S."/>
            <person name="Rosenblum E."/>
            <person name="Stajich J."/>
            <person name="Eisen M."/>
            <person name="Grigoriev I.V."/>
        </authorList>
    </citation>
    <scope>NUCLEOTIDE SEQUENCE [LARGE SCALE GENOMIC DNA]</scope>
    <source>
        <strain evidence="7">JAM81 / FGSC 10211</strain>
    </source>
</reference>
<evidence type="ECO:0000313" key="6">
    <source>
        <dbReference type="EMBL" id="EGF82421.1"/>
    </source>
</evidence>
<dbReference type="Proteomes" id="UP000007241">
    <property type="component" value="Unassembled WGS sequence"/>
</dbReference>
<evidence type="ECO:0000259" key="5">
    <source>
        <dbReference type="PROSITE" id="PS50280"/>
    </source>
</evidence>
<dbReference type="Gene3D" id="3.90.1420.10">
    <property type="entry name" value="Rubisco LSMT, substrate-binding domain"/>
    <property type="match status" value="1"/>
</dbReference>
<dbReference type="Pfam" id="PF00856">
    <property type="entry name" value="SET"/>
    <property type="match status" value="1"/>
</dbReference>
<dbReference type="InParanoid" id="F4NW59"/>
<keyword evidence="1" id="KW-0489">Methyltransferase</keyword>
<dbReference type="OrthoDB" id="42889at2759"/>
<evidence type="ECO:0000313" key="7">
    <source>
        <dbReference type="Proteomes" id="UP000007241"/>
    </source>
</evidence>
<dbReference type="OMA" id="CPFEYAI"/>
<dbReference type="Gene3D" id="3.90.1410.10">
    <property type="entry name" value="set domain protein methyltransferase, domain 1"/>
    <property type="match status" value="1"/>
</dbReference>
<gene>
    <name evidence="6" type="ORF">BATDEDRAFT_86633</name>
</gene>
<name>F4NW59_BATDJ</name>
<dbReference type="EMBL" id="GL882880">
    <property type="protein sequence ID" value="EGF82421.1"/>
    <property type="molecule type" value="Genomic_DNA"/>
</dbReference>
<dbReference type="SUPFAM" id="SSF81822">
    <property type="entry name" value="RuBisCo LSMT C-terminal, substrate-binding domain"/>
    <property type="match status" value="1"/>
</dbReference>
<dbReference type="AlphaFoldDB" id="F4NW59"/>
<keyword evidence="3" id="KW-0949">S-adenosyl-L-methionine</keyword>
<proteinExistence type="predicted"/>
<evidence type="ECO:0000256" key="4">
    <source>
        <dbReference type="SAM" id="MobiDB-lite"/>
    </source>
</evidence>
<dbReference type="HOGENOM" id="CLU_422708_0_0_1"/>
<dbReference type="PROSITE" id="PS50280">
    <property type="entry name" value="SET"/>
    <property type="match status" value="1"/>
</dbReference>